<evidence type="ECO:0000256" key="2">
    <source>
        <dbReference type="ARBA" id="ARBA00022980"/>
    </source>
</evidence>
<keyword evidence="7" id="KW-1185">Reference proteome</keyword>
<dbReference type="AlphaFoldDB" id="A0A346DZK4"/>
<dbReference type="FunFam" id="3.90.1030.10:FF:000001">
    <property type="entry name" value="50S ribosomal protein L17"/>
    <property type="match status" value="1"/>
</dbReference>
<protein>
    <recommendedName>
        <fullName evidence="4">Large ribosomal subunit protein bL17</fullName>
    </recommendedName>
</protein>
<proteinExistence type="inferred from homology"/>
<evidence type="ECO:0000256" key="3">
    <source>
        <dbReference type="ARBA" id="ARBA00023274"/>
    </source>
</evidence>
<keyword evidence="3 4" id="KW-0687">Ribonucleoprotein</keyword>
<evidence type="ECO:0000256" key="1">
    <source>
        <dbReference type="ARBA" id="ARBA00008777"/>
    </source>
</evidence>
<dbReference type="SUPFAM" id="SSF64263">
    <property type="entry name" value="Prokaryotic ribosomal protein L17"/>
    <property type="match status" value="1"/>
</dbReference>
<dbReference type="GO" id="GO:0003735">
    <property type="term" value="F:structural constituent of ribosome"/>
    <property type="evidence" value="ECO:0007669"/>
    <property type="project" value="InterPro"/>
</dbReference>
<dbReference type="InterPro" id="IPR000456">
    <property type="entry name" value="Ribosomal_bL17"/>
</dbReference>
<dbReference type="EMBL" id="CP028374">
    <property type="protein sequence ID" value="AXN02159.1"/>
    <property type="molecule type" value="Genomic_DNA"/>
</dbReference>
<gene>
    <name evidence="4" type="primary">rplQ</name>
    <name evidence="6" type="ORF">C9I82_191</name>
</gene>
<evidence type="ECO:0000256" key="5">
    <source>
        <dbReference type="RuleBase" id="RU000660"/>
    </source>
</evidence>
<reference evidence="6 7" key="1">
    <citation type="submission" date="2018-03" db="EMBL/GenBank/DDBJ databases">
        <title>A parallel universe: an anciently diverged bacterial symbiosis in a Hawaiian planthopper (Hemiptera: Cixiidae) reveals rearranged nutritional responsibilities.</title>
        <authorList>
            <person name="Bennett G."/>
            <person name="Mao M."/>
        </authorList>
    </citation>
    <scope>NUCLEOTIDE SEQUENCE [LARGE SCALE GENOMIC DNA]</scope>
    <source>
        <strain evidence="6 7">OLIH</strain>
    </source>
</reference>
<dbReference type="PROSITE" id="PS01167">
    <property type="entry name" value="RIBOSOMAL_L17"/>
    <property type="match status" value="1"/>
</dbReference>
<accession>A0A346DZK4</accession>
<dbReference type="InterPro" id="IPR036373">
    <property type="entry name" value="Ribosomal_bL17_sf"/>
</dbReference>
<organism evidence="6 7">
    <name type="scientific">Candidatus Purcelliella pentastirinorum</name>
    <dbReference type="NCBI Taxonomy" id="472834"/>
    <lineage>
        <taxon>Bacteria</taxon>
        <taxon>Pseudomonadati</taxon>
        <taxon>Pseudomonadota</taxon>
        <taxon>Gammaproteobacteria</taxon>
        <taxon>Enterobacterales</taxon>
        <taxon>Enterobacteriaceae</taxon>
        <taxon>Candidatus Purcelliella</taxon>
    </lineage>
</organism>
<evidence type="ECO:0000313" key="6">
    <source>
        <dbReference type="EMBL" id="AXN02159.1"/>
    </source>
</evidence>
<keyword evidence="2 4" id="KW-0689">Ribosomal protein</keyword>
<dbReference type="GO" id="GO:0006412">
    <property type="term" value="P:translation"/>
    <property type="evidence" value="ECO:0007669"/>
    <property type="project" value="UniProtKB-UniRule"/>
</dbReference>
<dbReference type="Proteomes" id="UP000256856">
    <property type="component" value="Chromosome"/>
</dbReference>
<dbReference type="InterPro" id="IPR047859">
    <property type="entry name" value="Ribosomal_bL17_CS"/>
</dbReference>
<name>A0A346DZK4_9ENTR</name>
<dbReference type="Pfam" id="PF01196">
    <property type="entry name" value="Ribosomal_L17"/>
    <property type="match status" value="1"/>
</dbReference>
<dbReference type="Gene3D" id="3.90.1030.10">
    <property type="entry name" value="Ribosomal protein L17"/>
    <property type="match status" value="1"/>
</dbReference>
<dbReference type="GO" id="GO:0022625">
    <property type="term" value="C:cytosolic large ribosomal subunit"/>
    <property type="evidence" value="ECO:0007669"/>
    <property type="project" value="TreeGrafter"/>
</dbReference>
<dbReference type="HAMAP" id="MF_01368">
    <property type="entry name" value="Ribosomal_bL17"/>
    <property type="match status" value="1"/>
</dbReference>
<dbReference type="NCBIfam" id="TIGR00059">
    <property type="entry name" value="L17"/>
    <property type="match status" value="1"/>
</dbReference>
<dbReference type="KEGG" id="ppet:C9I82_191"/>
<sequence>MIMRHFKSGRKLNRNSSHRDAMLRNMARSLIIYEIIQTTLSKAKELRGFIEKLITIAKIDTVANRRIIFAYLRNKEIVTKLFKEISSRYKDRYGGYTRILKNNFRSGDNANMAFIEFMDRCD</sequence>
<dbReference type="PANTHER" id="PTHR14413:SF16">
    <property type="entry name" value="LARGE RIBOSOMAL SUBUNIT PROTEIN BL17M"/>
    <property type="match status" value="1"/>
</dbReference>
<evidence type="ECO:0000313" key="7">
    <source>
        <dbReference type="Proteomes" id="UP000256856"/>
    </source>
</evidence>
<evidence type="ECO:0000256" key="4">
    <source>
        <dbReference type="HAMAP-Rule" id="MF_01368"/>
    </source>
</evidence>
<comment type="similarity">
    <text evidence="1 4 5">Belongs to the bacterial ribosomal protein bL17 family.</text>
</comment>
<comment type="subunit">
    <text evidence="4">Part of the 50S ribosomal subunit. Contacts protein L32.</text>
</comment>
<dbReference type="PANTHER" id="PTHR14413">
    <property type="entry name" value="RIBOSOMAL PROTEIN L17"/>
    <property type="match status" value="1"/>
</dbReference>